<evidence type="ECO:0000256" key="1">
    <source>
        <dbReference type="SAM" id="MobiDB-lite"/>
    </source>
</evidence>
<evidence type="ECO:0000313" key="2">
    <source>
        <dbReference type="EMBL" id="RPA90813.1"/>
    </source>
</evidence>
<sequence>MATPLPDSPSTLHPDDSASQTVPTFYTPDYQVEYNYSGQNTSIHSQSALSSTPSGLLTPITTSHSGHGYDNLSHQYSHTGSAHDDNYMCVPSSFLSKKKSRKGYCWLPVNGKKFFLNGK</sequence>
<dbReference type="Proteomes" id="UP000276215">
    <property type="component" value="Unassembled WGS sequence"/>
</dbReference>
<dbReference type="AlphaFoldDB" id="A0A3N4IX99"/>
<organism evidence="2 3">
    <name type="scientific">Choiromyces venosus 120613-1</name>
    <dbReference type="NCBI Taxonomy" id="1336337"/>
    <lineage>
        <taxon>Eukaryota</taxon>
        <taxon>Fungi</taxon>
        <taxon>Dikarya</taxon>
        <taxon>Ascomycota</taxon>
        <taxon>Pezizomycotina</taxon>
        <taxon>Pezizomycetes</taxon>
        <taxon>Pezizales</taxon>
        <taxon>Tuberaceae</taxon>
        <taxon>Choiromyces</taxon>
    </lineage>
</organism>
<feature type="region of interest" description="Disordered" evidence="1">
    <location>
        <begin position="1"/>
        <end position="23"/>
    </location>
</feature>
<reference evidence="2 3" key="1">
    <citation type="journal article" date="2018" name="Nat. Ecol. Evol.">
        <title>Pezizomycetes genomes reveal the molecular basis of ectomycorrhizal truffle lifestyle.</title>
        <authorList>
            <person name="Murat C."/>
            <person name="Payen T."/>
            <person name="Noel B."/>
            <person name="Kuo A."/>
            <person name="Morin E."/>
            <person name="Chen J."/>
            <person name="Kohler A."/>
            <person name="Krizsan K."/>
            <person name="Balestrini R."/>
            <person name="Da Silva C."/>
            <person name="Montanini B."/>
            <person name="Hainaut M."/>
            <person name="Levati E."/>
            <person name="Barry K.W."/>
            <person name="Belfiori B."/>
            <person name="Cichocki N."/>
            <person name="Clum A."/>
            <person name="Dockter R.B."/>
            <person name="Fauchery L."/>
            <person name="Guy J."/>
            <person name="Iotti M."/>
            <person name="Le Tacon F."/>
            <person name="Lindquist E.A."/>
            <person name="Lipzen A."/>
            <person name="Malagnac F."/>
            <person name="Mello A."/>
            <person name="Molinier V."/>
            <person name="Miyauchi S."/>
            <person name="Poulain J."/>
            <person name="Riccioni C."/>
            <person name="Rubini A."/>
            <person name="Sitrit Y."/>
            <person name="Splivallo R."/>
            <person name="Traeger S."/>
            <person name="Wang M."/>
            <person name="Zifcakova L."/>
            <person name="Wipf D."/>
            <person name="Zambonelli A."/>
            <person name="Paolocci F."/>
            <person name="Nowrousian M."/>
            <person name="Ottonello S."/>
            <person name="Baldrian P."/>
            <person name="Spatafora J.W."/>
            <person name="Henrissat B."/>
            <person name="Nagy L.G."/>
            <person name="Aury J.M."/>
            <person name="Wincker P."/>
            <person name="Grigoriev I.V."/>
            <person name="Bonfante P."/>
            <person name="Martin F.M."/>
        </authorList>
    </citation>
    <scope>NUCLEOTIDE SEQUENCE [LARGE SCALE GENOMIC DNA]</scope>
    <source>
        <strain evidence="2 3">120613-1</strain>
    </source>
</reference>
<protein>
    <submittedName>
        <fullName evidence="2">Uncharacterized protein</fullName>
    </submittedName>
</protein>
<dbReference type="EMBL" id="ML120513">
    <property type="protein sequence ID" value="RPA90813.1"/>
    <property type="molecule type" value="Genomic_DNA"/>
</dbReference>
<evidence type="ECO:0000313" key="3">
    <source>
        <dbReference type="Proteomes" id="UP000276215"/>
    </source>
</evidence>
<accession>A0A3N4IX99</accession>
<proteinExistence type="predicted"/>
<name>A0A3N4IX99_9PEZI</name>
<gene>
    <name evidence="2" type="ORF">L873DRAFT_1848586</name>
</gene>
<keyword evidence="3" id="KW-1185">Reference proteome</keyword>
<dbReference type="OrthoDB" id="5491581at2759"/>